<dbReference type="PANTHER" id="PTHR34547">
    <property type="entry name" value="YACP-LIKE NYN DOMAIN PROTEIN"/>
    <property type="match status" value="1"/>
</dbReference>
<dbReference type="EMBL" id="UXAV01000012">
    <property type="protein sequence ID" value="VDC18175.1"/>
    <property type="molecule type" value="Genomic_DNA"/>
</dbReference>
<evidence type="ECO:0000313" key="2">
    <source>
        <dbReference type="Proteomes" id="UP000270468"/>
    </source>
</evidence>
<evidence type="ECO:0000313" key="1">
    <source>
        <dbReference type="EMBL" id="VDC18175.1"/>
    </source>
</evidence>
<dbReference type="AlphaFoldDB" id="A0A3P5WFD9"/>
<dbReference type="PANTHER" id="PTHR34547:SF1">
    <property type="entry name" value="YACP-LIKE NYN DOMAIN PROTEIN"/>
    <property type="match status" value="1"/>
</dbReference>
<gene>
    <name evidence="1" type="ORF">FILTAD_00096</name>
</gene>
<dbReference type="Pfam" id="PF05991">
    <property type="entry name" value="NYN_YacP"/>
    <property type="match status" value="1"/>
</dbReference>
<organism evidence="1 2">
    <name type="scientific">Filibacter tadaridae</name>
    <dbReference type="NCBI Taxonomy" id="2483811"/>
    <lineage>
        <taxon>Bacteria</taxon>
        <taxon>Bacillati</taxon>
        <taxon>Bacillota</taxon>
        <taxon>Bacilli</taxon>
        <taxon>Bacillales</taxon>
        <taxon>Caryophanaceae</taxon>
        <taxon>Filibacter</taxon>
    </lineage>
</organism>
<dbReference type="Proteomes" id="UP000270468">
    <property type="component" value="Unassembled WGS sequence"/>
</dbReference>
<accession>A0A3P5WFD9</accession>
<dbReference type="CDD" id="cd10912">
    <property type="entry name" value="PIN_YacP-like"/>
    <property type="match status" value="1"/>
</dbReference>
<name>A0A3P5WFD9_9BACL</name>
<dbReference type="RefSeq" id="WP_124068552.1">
    <property type="nucleotide sequence ID" value="NZ_CBCRXF010000013.1"/>
</dbReference>
<dbReference type="OrthoDB" id="9792160at2"/>
<dbReference type="InterPro" id="IPR010298">
    <property type="entry name" value="YacP-like"/>
</dbReference>
<reference evidence="1 2" key="1">
    <citation type="submission" date="2018-11" db="EMBL/GenBank/DDBJ databases">
        <authorList>
            <person name="Criscuolo A."/>
        </authorList>
    </citation>
    <scope>NUCLEOTIDE SEQUENCE [LARGE SCALE GENOMIC DNA]</scope>
    <source>
        <strain evidence="1">ATB-66</strain>
    </source>
</reference>
<proteinExistence type="predicted"/>
<protein>
    <submittedName>
        <fullName evidence="1">YacP-like NYN domain protein</fullName>
    </submittedName>
</protein>
<keyword evidence="2" id="KW-1185">Reference proteome</keyword>
<sequence>MKTDVLLVDGYNIIGAWPELRRIKEERLADARDRLIERMAEYKAHSGWRVIVVFDAYLMPGIEKKKRHHNVEIIFTRENETADERIEKLVSELGSRRVQIHVATSDLTEQWVIFAQGALRKSARELEIEIDEIDKIITAKVKKFQEQRPFSKISLTNEIAETFEKWRRGMK</sequence>